<dbReference type="Proteomes" id="UP001236559">
    <property type="component" value="Unassembled WGS sequence"/>
</dbReference>
<evidence type="ECO:0000313" key="4">
    <source>
        <dbReference type="Proteomes" id="UP001236559"/>
    </source>
</evidence>
<proteinExistence type="predicted"/>
<feature type="transmembrane region" description="Helical" evidence="2">
    <location>
        <begin position="7"/>
        <end position="25"/>
    </location>
</feature>
<feature type="coiled-coil region" evidence="1">
    <location>
        <begin position="328"/>
        <end position="368"/>
    </location>
</feature>
<organism evidence="3 4">
    <name type="scientific">Peptoniphilus koenoeneniae</name>
    <dbReference type="NCBI Taxonomy" id="507751"/>
    <lineage>
        <taxon>Bacteria</taxon>
        <taxon>Bacillati</taxon>
        <taxon>Bacillota</taxon>
        <taxon>Tissierellia</taxon>
        <taxon>Tissierellales</taxon>
        <taxon>Peptoniphilaceae</taxon>
        <taxon>Peptoniphilus</taxon>
    </lineage>
</organism>
<gene>
    <name evidence="3" type="ORF">J2S72_001095</name>
</gene>
<feature type="transmembrane region" description="Helical" evidence="2">
    <location>
        <begin position="239"/>
        <end position="256"/>
    </location>
</feature>
<feature type="transmembrane region" description="Helical" evidence="2">
    <location>
        <begin position="70"/>
        <end position="89"/>
    </location>
</feature>
<keyword evidence="2" id="KW-1133">Transmembrane helix</keyword>
<evidence type="ECO:0000313" key="3">
    <source>
        <dbReference type="EMBL" id="MDQ0275071.1"/>
    </source>
</evidence>
<evidence type="ECO:0000256" key="1">
    <source>
        <dbReference type="SAM" id="Coils"/>
    </source>
</evidence>
<name>A0ABU0AUY1_9FIRM</name>
<feature type="transmembrane region" description="Helical" evidence="2">
    <location>
        <begin position="169"/>
        <end position="189"/>
    </location>
</feature>
<keyword evidence="2" id="KW-0472">Membrane</keyword>
<evidence type="ECO:0000256" key="2">
    <source>
        <dbReference type="SAM" id="Phobius"/>
    </source>
</evidence>
<keyword evidence="2" id="KW-0812">Transmembrane</keyword>
<keyword evidence="1" id="KW-0175">Coiled coil</keyword>
<evidence type="ECO:0008006" key="5">
    <source>
        <dbReference type="Google" id="ProtNLM"/>
    </source>
</evidence>
<protein>
    <recommendedName>
        <fullName evidence="5">Histidine kinase N-terminal 7TM region domain-containing protein</fullName>
    </recommendedName>
</protein>
<keyword evidence="4" id="KW-1185">Reference proteome</keyword>
<accession>A0ABU0AUY1</accession>
<feature type="transmembrane region" description="Helical" evidence="2">
    <location>
        <begin position="31"/>
        <end position="50"/>
    </location>
</feature>
<feature type="transmembrane region" description="Helical" evidence="2">
    <location>
        <begin position="132"/>
        <end position="149"/>
    </location>
</feature>
<feature type="transmembrane region" description="Helical" evidence="2">
    <location>
        <begin position="101"/>
        <end position="120"/>
    </location>
</feature>
<reference evidence="3 4" key="1">
    <citation type="submission" date="2023-07" db="EMBL/GenBank/DDBJ databases">
        <title>Genomic Encyclopedia of Type Strains, Phase IV (KMG-IV): sequencing the most valuable type-strain genomes for metagenomic binning, comparative biology and taxonomic classification.</title>
        <authorList>
            <person name="Goeker M."/>
        </authorList>
    </citation>
    <scope>NUCLEOTIDE SEQUENCE [LARGE SCALE GENOMIC DNA]</scope>
    <source>
        <strain evidence="3 4">DSM 22616</strain>
    </source>
</reference>
<feature type="transmembrane region" description="Helical" evidence="2">
    <location>
        <begin position="201"/>
        <end position="219"/>
    </location>
</feature>
<dbReference type="RefSeq" id="WP_162146346.1">
    <property type="nucleotide sequence ID" value="NZ_JAUSTN010000005.1"/>
</dbReference>
<sequence>MYRKEIFTYCLSIVFVLMAALLHILEYFHLLNFSVNVPVFALYTYVILFWKRNMENRILRTSSITRIRSISFLLIGYLATRTLKYEILINNPVAMNHVRNFYYFFSLNIVHLVFFTCLLIAKSEREPINKWWNLLWIPTETFILLILTNDFHNLAFTSTQNGISQYGPLFYIILIYISILGVGSVILTFRPALSTTSLKSILIPNLILIIWAIYTFLYISDWKYFYFIKISFKSAEFNILIVILFIESLVFTRLLPSNRGYDRFLKLSSLNIGIMNLDEKIVFSPKEGPKVSPSLIKKALGNPSLINKDTLLESATINGGIAFWFINLKELNSLKRKLFALNENLMNENDLLIADNKLKENMAKLEEQNEIRSYIDKKLNPQFNHLKKIIEHLPENEFEFEKALKNASIFNVYIKRYSNLFLLSKNKKIFPSLKFALLSGNL</sequence>
<dbReference type="EMBL" id="JAUSTN010000005">
    <property type="protein sequence ID" value="MDQ0275071.1"/>
    <property type="molecule type" value="Genomic_DNA"/>
</dbReference>
<comment type="caution">
    <text evidence="3">The sequence shown here is derived from an EMBL/GenBank/DDBJ whole genome shotgun (WGS) entry which is preliminary data.</text>
</comment>